<dbReference type="InterPro" id="IPR036271">
    <property type="entry name" value="Tet_transcr_reg_TetR-rel_C_sf"/>
</dbReference>
<dbReference type="SUPFAM" id="SSF46689">
    <property type="entry name" value="Homeodomain-like"/>
    <property type="match status" value="1"/>
</dbReference>
<keyword evidence="1" id="KW-0805">Transcription regulation</keyword>
<gene>
    <name evidence="6" type="ORF">BCF44_107369</name>
</gene>
<dbReference type="InterPro" id="IPR001647">
    <property type="entry name" value="HTH_TetR"/>
</dbReference>
<evidence type="ECO:0000313" key="6">
    <source>
        <dbReference type="EMBL" id="REH46236.1"/>
    </source>
</evidence>
<sequence length="199" mass="21431">MGGLYAGRVPKLWTETVDAHRAAVREAILDTAAALVAEQGLTAVTMSRIAERAGIGRATLYKYFPDVEAILVAWHERHVADHLRRLTEIRDQAGAPGGRLDAALEFYAFIAHNRGRHNPDISALLHHGEQMVHAQRQLLDVTASLLAEAAAAGEVRDDIEPAELAAYCLHALGAASGLPSQAAVRRLVKVTTAGLRPSR</sequence>
<dbReference type="InterPro" id="IPR050109">
    <property type="entry name" value="HTH-type_TetR-like_transc_reg"/>
</dbReference>
<evidence type="ECO:0000256" key="2">
    <source>
        <dbReference type="ARBA" id="ARBA00023125"/>
    </source>
</evidence>
<comment type="caution">
    <text evidence="6">The sequence shown here is derived from an EMBL/GenBank/DDBJ whole genome shotgun (WGS) entry which is preliminary data.</text>
</comment>
<dbReference type="GO" id="GO:0003700">
    <property type="term" value="F:DNA-binding transcription factor activity"/>
    <property type="evidence" value="ECO:0007669"/>
    <property type="project" value="TreeGrafter"/>
</dbReference>
<keyword evidence="2 4" id="KW-0238">DNA-binding</keyword>
<feature type="DNA-binding region" description="H-T-H motif" evidence="4">
    <location>
        <begin position="45"/>
        <end position="64"/>
    </location>
</feature>
<reference evidence="6 7" key="1">
    <citation type="submission" date="2018-08" db="EMBL/GenBank/DDBJ databases">
        <title>Genomic Encyclopedia of Archaeal and Bacterial Type Strains, Phase II (KMG-II): from individual species to whole genera.</title>
        <authorList>
            <person name="Goeker M."/>
        </authorList>
    </citation>
    <scope>NUCLEOTIDE SEQUENCE [LARGE SCALE GENOMIC DNA]</scope>
    <source>
        <strain evidence="6 7">DSM 45791</strain>
    </source>
</reference>
<dbReference type="SUPFAM" id="SSF48498">
    <property type="entry name" value="Tetracyclin repressor-like, C-terminal domain"/>
    <property type="match status" value="1"/>
</dbReference>
<dbReference type="GO" id="GO:0000976">
    <property type="term" value="F:transcription cis-regulatory region binding"/>
    <property type="evidence" value="ECO:0007669"/>
    <property type="project" value="TreeGrafter"/>
</dbReference>
<evidence type="ECO:0000256" key="1">
    <source>
        <dbReference type="ARBA" id="ARBA00023015"/>
    </source>
</evidence>
<dbReference type="Gene3D" id="1.10.357.10">
    <property type="entry name" value="Tetracycline Repressor, domain 2"/>
    <property type="match status" value="1"/>
</dbReference>
<keyword evidence="7" id="KW-1185">Reference proteome</keyword>
<dbReference type="Proteomes" id="UP000256269">
    <property type="component" value="Unassembled WGS sequence"/>
</dbReference>
<proteinExistence type="predicted"/>
<keyword evidence="3" id="KW-0804">Transcription</keyword>
<dbReference type="InterPro" id="IPR009057">
    <property type="entry name" value="Homeodomain-like_sf"/>
</dbReference>
<evidence type="ECO:0000256" key="3">
    <source>
        <dbReference type="ARBA" id="ARBA00023163"/>
    </source>
</evidence>
<dbReference type="PANTHER" id="PTHR30055">
    <property type="entry name" value="HTH-TYPE TRANSCRIPTIONAL REGULATOR RUTR"/>
    <property type="match status" value="1"/>
</dbReference>
<dbReference type="Pfam" id="PF00440">
    <property type="entry name" value="TetR_N"/>
    <property type="match status" value="1"/>
</dbReference>
<evidence type="ECO:0000313" key="7">
    <source>
        <dbReference type="Proteomes" id="UP000256269"/>
    </source>
</evidence>
<accession>A0A3E0HJ57</accession>
<evidence type="ECO:0000259" key="5">
    <source>
        <dbReference type="PROSITE" id="PS50977"/>
    </source>
</evidence>
<dbReference type="EMBL" id="QUNO01000007">
    <property type="protein sequence ID" value="REH46236.1"/>
    <property type="molecule type" value="Genomic_DNA"/>
</dbReference>
<dbReference type="PRINTS" id="PR00455">
    <property type="entry name" value="HTHTETR"/>
</dbReference>
<dbReference type="Pfam" id="PF21597">
    <property type="entry name" value="TetR_C_43"/>
    <property type="match status" value="1"/>
</dbReference>
<dbReference type="PANTHER" id="PTHR30055:SF234">
    <property type="entry name" value="HTH-TYPE TRANSCRIPTIONAL REGULATOR BETI"/>
    <property type="match status" value="1"/>
</dbReference>
<dbReference type="PROSITE" id="PS50977">
    <property type="entry name" value="HTH_TETR_2"/>
    <property type="match status" value="1"/>
</dbReference>
<evidence type="ECO:0000256" key="4">
    <source>
        <dbReference type="PROSITE-ProRule" id="PRU00335"/>
    </source>
</evidence>
<dbReference type="InterPro" id="IPR049445">
    <property type="entry name" value="TetR_SbtR-like_C"/>
</dbReference>
<name>A0A3E0HJ57_9PSEU</name>
<feature type="domain" description="HTH tetR-type" evidence="5">
    <location>
        <begin position="22"/>
        <end position="82"/>
    </location>
</feature>
<organism evidence="6 7">
    <name type="scientific">Kutzneria buriramensis</name>
    <dbReference type="NCBI Taxonomy" id="1045776"/>
    <lineage>
        <taxon>Bacteria</taxon>
        <taxon>Bacillati</taxon>
        <taxon>Actinomycetota</taxon>
        <taxon>Actinomycetes</taxon>
        <taxon>Pseudonocardiales</taxon>
        <taxon>Pseudonocardiaceae</taxon>
        <taxon>Kutzneria</taxon>
    </lineage>
</organism>
<dbReference type="AlphaFoldDB" id="A0A3E0HJ57"/>
<protein>
    <submittedName>
        <fullName evidence="6">AcrR family transcriptional regulator</fullName>
    </submittedName>
</protein>